<feature type="transmembrane region" description="Helical" evidence="5">
    <location>
        <begin position="312"/>
        <end position="332"/>
    </location>
</feature>
<dbReference type="GO" id="GO:0000329">
    <property type="term" value="C:fungal-type vacuole membrane"/>
    <property type="evidence" value="ECO:0007669"/>
    <property type="project" value="TreeGrafter"/>
</dbReference>
<dbReference type="Pfam" id="PF07690">
    <property type="entry name" value="MFS_1"/>
    <property type="match status" value="1"/>
</dbReference>
<dbReference type="PANTHER" id="PTHR23501:SF67">
    <property type="entry name" value="MFS MULTIDRUG EFFLUX TRANSPORTER (EUROFUNG)"/>
    <property type="match status" value="1"/>
</dbReference>
<evidence type="ECO:0000313" key="7">
    <source>
        <dbReference type="EMBL" id="KAK0643644.1"/>
    </source>
</evidence>
<evidence type="ECO:0000256" key="1">
    <source>
        <dbReference type="ARBA" id="ARBA00004141"/>
    </source>
</evidence>
<feature type="domain" description="Major facilitator superfamily (MFS) profile" evidence="6">
    <location>
        <begin position="1"/>
        <end position="470"/>
    </location>
</feature>
<feature type="transmembrane region" description="Helical" evidence="5">
    <location>
        <begin position="51"/>
        <end position="75"/>
    </location>
</feature>
<dbReference type="AlphaFoldDB" id="A0AA39Y0S1"/>
<name>A0AA39Y0S1_9PEZI</name>
<keyword evidence="4 5" id="KW-0472">Membrane</keyword>
<dbReference type="PROSITE" id="PS50850">
    <property type="entry name" value="MFS"/>
    <property type="match status" value="1"/>
</dbReference>
<dbReference type="GO" id="GO:0015174">
    <property type="term" value="F:basic amino acid transmembrane transporter activity"/>
    <property type="evidence" value="ECO:0007669"/>
    <property type="project" value="TreeGrafter"/>
</dbReference>
<feature type="transmembrane region" description="Helical" evidence="5">
    <location>
        <begin position="177"/>
        <end position="199"/>
    </location>
</feature>
<keyword evidence="2 5" id="KW-0812">Transmembrane</keyword>
<feature type="transmembrane region" description="Helical" evidence="5">
    <location>
        <begin position="20"/>
        <end position="39"/>
    </location>
</feature>
<keyword evidence="3 5" id="KW-1133">Transmembrane helix</keyword>
<feature type="transmembrane region" description="Helical" evidence="5">
    <location>
        <begin position="112"/>
        <end position="132"/>
    </location>
</feature>
<feature type="transmembrane region" description="Helical" evidence="5">
    <location>
        <begin position="205"/>
        <end position="227"/>
    </location>
</feature>
<feature type="transmembrane region" description="Helical" evidence="5">
    <location>
        <begin position="138"/>
        <end position="156"/>
    </location>
</feature>
<dbReference type="EMBL" id="JAULSV010000005">
    <property type="protein sequence ID" value="KAK0643644.1"/>
    <property type="molecule type" value="Genomic_DNA"/>
</dbReference>
<sequence length="477" mass="51768">MASSHPVITSYFGSSNSASWLSTSFLLTSTAFQPLLGGLSDAVGRKIPYMVCMFLFLVATVWCTLAGSMTSFILARAMCGLGAGGMMTLSSIIVSDVVPIEIRGPFQSYLNITYGIGAMLGAALGGVMADYLGWRWEFGVQVPLIAASLFVAGITIPDDLGLHGKEHRGAWDAMKKFDYAGSFLMSTSITFLILGLSLGGNIMPWSHPFVLGSLAIFSVFFPLFLYVETRAVKPIMPIHMVRHSPHMNLIFSNHIASFLANATLFNVPLFFQAVLLTTATTSGLRLITSSLVTSITGTATGFLITHTRRLKFPLVIGSTLVMFGMLSLASMQRGWPTLFYLLCLALPSAGQGFQFPGTFMAILAVADQSSQAVVTSTLILWRSLGSVLGVACSSLVVQNALWYYLQKYVHGPEKDEIIERVRESVEAIRDLEGLYQEQVVHSYEAALRLTFLCCAVLGVLSVCFIAPVKLPRLGERK</sequence>
<evidence type="ECO:0000259" key="6">
    <source>
        <dbReference type="PROSITE" id="PS50850"/>
    </source>
</evidence>
<evidence type="ECO:0000256" key="4">
    <source>
        <dbReference type="ARBA" id="ARBA00023136"/>
    </source>
</evidence>
<protein>
    <submittedName>
        <fullName evidence="7">Major facilitator superfamily domain-containing protein</fullName>
    </submittedName>
</protein>
<feature type="transmembrane region" description="Helical" evidence="5">
    <location>
        <begin position="81"/>
        <end position="100"/>
    </location>
</feature>
<gene>
    <name evidence="7" type="ORF">B0T16DRAFT_333700</name>
</gene>
<accession>A0AA39Y0S1</accession>
<evidence type="ECO:0000256" key="2">
    <source>
        <dbReference type="ARBA" id="ARBA00022692"/>
    </source>
</evidence>
<dbReference type="Proteomes" id="UP001174936">
    <property type="component" value="Unassembled WGS sequence"/>
</dbReference>
<feature type="transmembrane region" description="Helical" evidence="5">
    <location>
        <begin position="445"/>
        <end position="468"/>
    </location>
</feature>
<reference evidence="7" key="1">
    <citation type="submission" date="2023-06" db="EMBL/GenBank/DDBJ databases">
        <title>Genome-scale phylogeny and comparative genomics of the fungal order Sordariales.</title>
        <authorList>
            <consortium name="Lawrence Berkeley National Laboratory"/>
            <person name="Hensen N."/>
            <person name="Bonometti L."/>
            <person name="Westerberg I."/>
            <person name="Brannstrom I.O."/>
            <person name="Guillou S."/>
            <person name="Cros-Aarteil S."/>
            <person name="Calhoun S."/>
            <person name="Haridas S."/>
            <person name="Kuo A."/>
            <person name="Mondo S."/>
            <person name="Pangilinan J."/>
            <person name="Riley R."/>
            <person name="Labutti K."/>
            <person name="Andreopoulos B."/>
            <person name="Lipzen A."/>
            <person name="Chen C."/>
            <person name="Yanf M."/>
            <person name="Daum C."/>
            <person name="Ng V."/>
            <person name="Clum A."/>
            <person name="Steindorff A."/>
            <person name="Ohm R."/>
            <person name="Martin F."/>
            <person name="Silar P."/>
            <person name="Natvig D."/>
            <person name="Lalanne C."/>
            <person name="Gautier V."/>
            <person name="Ament-Velasquez S.L."/>
            <person name="Kruys A."/>
            <person name="Hutchinson M.I."/>
            <person name="Powell A.J."/>
            <person name="Barry K."/>
            <person name="Miller A.N."/>
            <person name="Grigoriev I.V."/>
            <person name="Debuchy R."/>
            <person name="Gladieux P."/>
            <person name="Thoren M.H."/>
            <person name="Johannesson H."/>
        </authorList>
    </citation>
    <scope>NUCLEOTIDE SEQUENCE</scope>
    <source>
        <strain evidence="7">SMH2532-1</strain>
    </source>
</reference>
<evidence type="ECO:0000256" key="3">
    <source>
        <dbReference type="ARBA" id="ARBA00022989"/>
    </source>
</evidence>
<dbReference type="Gene3D" id="1.20.1250.20">
    <property type="entry name" value="MFS general substrate transporter like domains"/>
    <property type="match status" value="1"/>
</dbReference>
<proteinExistence type="predicted"/>
<dbReference type="InterPro" id="IPR020846">
    <property type="entry name" value="MFS_dom"/>
</dbReference>
<dbReference type="Gene3D" id="1.20.1720.10">
    <property type="entry name" value="Multidrug resistance protein D"/>
    <property type="match status" value="1"/>
</dbReference>
<feature type="transmembrane region" description="Helical" evidence="5">
    <location>
        <begin position="283"/>
        <end position="305"/>
    </location>
</feature>
<dbReference type="InterPro" id="IPR036259">
    <property type="entry name" value="MFS_trans_sf"/>
</dbReference>
<evidence type="ECO:0000313" key="8">
    <source>
        <dbReference type="Proteomes" id="UP001174936"/>
    </source>
</evidence>
<dbReference type="SUPFAM" id="SSF103473">
    <property type="entry name" value="MFS general substrate transporter"/>
    <property type="match status" value="1"/>
</dbReference>
<feature type="transmembrane region" description="Helical" evidence="5">
    <location>
        <begin position="338"/>
        <end position="366"/>
    </location>
</feature>
<keyword evidence="8" id="KW-1185">Reference proteome</keyword>
<organism evidence="7 8">
    <name type="scientific">Cercophora newfieldiana</name>
    <dbReference type="NCBI Taxonomy" id="92897"/>
    <lineage>
        <taxon>Eukaryota</taxon>
        <taxon>Fungi</taxon>
        <taxon>Dikarya</taxon>
        <taxon>Ascomycota</taxon>
        <taxon>Pezizomycotina</taxon>
        <taxon>Sordariomycetes</taxon>
        <taxon>Sordariomycetidae</taxon>
        <taxon>Sordariales</taxon>
        <taxon>Lasiosphaeriaceae</taxon>
        <taxon>Cercophora</taxon>
    </lineage>
</organism>
<feature type="transmembrane region" description="Helical" evidence="5">
    <location>
        <begin position="248"/>
        <end position="271"/>
    </location>
</feature>
<comment type="subcellular location">
    <subcellularLocation>
        <location evidence="1">Membrane</location>
        <topology evidence="1">Multi-pass membrane protein</topology>
    </subcellularLocation>
</comment>
<feature type="transmembrane region" description="Helical" evidence="5">
    <location>
        <begin position="378"/>
        <end position="405"/>
    </location>
</feature>
<comment type="caution">
    <text evidence="7">The sequence shown here is derived from an EMBL/GenBank/DDBJ whole genome shotgun (WGS) entry which is preliminary data.</text>
</comment>
<evidence type="ECO:0000256" key="5">
    <source>
        <dbReference type="SAM" id="Phobius"/>
    </source>
</evidence>
<dbReference type="InterPro" id="IPR011701">
    <property type="entry name" value="MFS"/>
</dbReference>
<dbReference type="PANTHER" id="PTHR23501">
    <property type="entry name" value="MAJOR FACILITATOR SUPERFAMILY"/>
    <property type="match status" value="1"/>
</dbReference>